<comment type="caution">
    <text evidence="1">The sequence shown here is derived from an EMBL/GenBank/DDBJ whole genome shotgun (WGS) entry which is preliminary data.</text>
</comment>
<evidence type="ECO:0000313" key="1">
    <source>
        <dbReference type="EMBL" id="MFA1539906.1"/>
    </source>
</evidence>
<proteinExistence type="predicted"/>
<reference evidence="1 2" key="1">
    <citation type="submission" date="2023-11" db="EMBL/GenBank/DDBJ databases">
        <title>Actinomadura monticuli sp. nov., isolated from volcanic ash.</title>
        <authorList>
            <person name="Lee S.D."/>
            <person name="Yang H."/>
            <person name="Kim I.S."/>
        </authorList>
    </citation>
    <scope>NUCLEOTIDE SEQUENCE [LARGE SCALE GENOMIC DNA]</scope>
    <source>
        <strain evidence="1 2">DLS-62</strain>
    </source>
</reference>
<dbReference type="Proteomes" id="UP001569963">
    <property type="component" value="Unassembled WGS sequence"/>
</dbReference>
<protein>
    <submittedName>
        <fullName evidence="1">Uncharacterized protein</fullName>
    </submittedName>
</protein>
<gene>
    <name evidence="1" type="ORF">SM611_13295</name>
</gene>
<dbReference type="EMBL" id="JAXCEI010000005">
    <property type="protein sequence ID" value="MFA1539906.1"/>
    <property type="molecule type" value="Genomic_DNA"/>
</dbReference>
<keyword evidence="2" id="KW-1185">Reference proteome</keyword>
<name>A0ABV4Q9T8_9ACTN</name>
<sequence length="112" mass="11750">MQHALDVLAERAGDASRVTSGEAGGLSLAEIATAMDSVLLVWDLVGQMLGPVADRVEEIATRELTERRGESGRAVLEETALHLAYARDGLAANRALLVVGLAGVLKVEQGET</sequence>
<dbReference type="RefSeq" id="WP_371949813.1">
    <property type="nucleotide sequence ID" value="NZ_JAXCEI010000005.1"/>
</dbReference>
<organism evidence="1 2">
    <name type="scientific">Actinomadura monticuli</name>
    <dbReference type="NCBI Taxonomy" id="3097367"/>
    <lineage>
        <taxon>Bacteria</taxon>
        <taxon>Bacillati</taxon>
        <taxon>Actinomycetota</taxon>
        <taxon>Actinomycetes</taxon>
        <taxon>Streptosporangiales</taxon>
        <taxon>Thermomonosporaceae</taxon>
        <taxon>Actinomadura</taxon>
    </lineage>
</organism>
<accession>A0ABV4Q9T8</accession>
<evidence type="ECO:0000313" key="2">
    <source>
        <dbReference type="Proteomes" id="UP001569963"/>
    </source>
</evidence>